<feature type="region of interest" description="Disordered" evidence="3">
    <location>
        <begin position="1281"/>
        <end position="1303"/>
    </location>
</feature>
<name>A0A3B3TCE2_9TELE</name>
<dbReference type="SMART" id="SM00384">
    <property type="entry name" value="AT_hook"/>
    <property type="match status" value="2"/>
</dbReference>
<feature type="region of interest" description="Disordered" evidence="3">
    <location>
        <begin position="367"/>
        <end position="467"/>
    </location>
</feature>
<dbReference type="InterPro" id="IPR017956">
    <property type="entry name" value="AT_hook_DNA-bd_motif"/>
</dbReference>
<evidence type="ECO:0000256" key="3">
    <source>
        <dbReference type="SAM" id="MobiDB-lite"/>
    </source>
</evidence>
<dbReference type="GO" id="GO:0006355">
    <property type="term" value="P:regulation of DNA-templated transcription"/>
    <property type="evidence" value="ECO:0007669"/>
    <property type="project" value="TreeGrafter"/>
</dbReference>
<dbReference type="PANTHER" id="PTHR46147">
    <property type="entry name" value="HISTONE-LYSINE N-METHYLTRANSFERASE ASH1"/>
    <property type="match status" value="1"/>
</dbReference>
<feature type="region of interest" description="Disordered" evidence="3">
    <location>
        <begin position="718"/>
        <end position="742"/>
    </location>
</feature>
<protein>
    <submittedName>
        <fullName evidence="4">SET binding protein 1</fullName>
    </submittedName>
</protein>
<keyword evidence="2" id="KW-0539">Nucleus</keyword>
<feature type="compositionally biased region" description="Basic and acidic residues" evidence="3">
    <location>
        <begin position="1106"/>
        <end position="1116"/>
    </location>
</feature>
<comment type="subcellular location">
    <subcellularLocation>
        <location evidence="1">Nucleus</location>
    </subcellularLocation>
</comment>
<feature type="region of interest" description="Disordered" evidence="3">
    <location>
        <begin position="1106"/>
        <end position="1128"/>
    </location>
</feature>
<dbReference type="STRING" id="1676925.ENSPKIP00000040330"/>
<feature type="compositionally biased region" description="Polar residues" evidence="3">
    <location>
        <begin position="1117"/>
        <end position="1128"/>
    </location>
</feature>
<feature type="region of interest" description="Disordered" evidence="3">
    <location>
        <begin position="757"/>
        <end position="787"/>
    </location>
</feature>
<dbReference type="PANTHER" id="PTHR46147:SF2">
    <property type="entry name" value="SET-BINDING PROTEIN"/>
    <property type="match status" value="1"/>
</dbReference>
<reference evidence="4" key="1">
    <citation type="submission" date="2025-05" db="UniProtKB">
        <authorList>
            <consortium name="Ensembl"/>
        </authorList>
    </citation>
    <scope>IDENTIFICATION</scope>
</reference>
<dbReference type="Proteomes" id="UP000261540">
    <property type="component" value="Unplaced"/>
</dbReference>
<feature type="region of interest" description="Disordered" evidence="3">
    <location>
        <begin position="126"/>
        <end position="192"/>
    </location>
</feature>
<feature type="region of interest" description="Disordered" evidence="3">
    <location>
        <begin position="508"/>
        <end position="533"/>
    </location>
</feature>
<feature type="compositionally biased region" description="Basic and acidic residues" evidence="3">
    <location>
        <begin position="367"/>
        <end position="381"/>
    </location>
</feature>
<feature type="compositionally biased region" description="Polar residues" evidence="3">
    <location>
        <begin position="757"/>
        <end position="783"/>
    </location>
</feature>
<feature type="compositionally biased region" description="Basic residues" evidence="3">
    <location>
        <begin position="1056"/>
        <end position="1066"/>
    </location>
</feature>
<feature type="compositionally biased region" description="Polar residues" evidence="3">
    <location>
        <begin position="725"/>
        <end position="742"/>
    </location>
</feature>
<dbReference type="OrthoDB" id="9937744at2759"/>
<proteinExistence type="predicted"/>
<keyword evidence="5" id="KW-1185">Reference proteome</keyword>
<feature type="region of interest" description="Disordered" evidence="3">
    <location>
        <begin position="1"/>
        <end position="25"/>
    </location>
</feature>
<evidence type="ECO:0000313" key="5">
    <source>
        <dbReference type="Proteomes" id="UP000261540"/>
    </source>
</evidence>
<dbReference type="GO" id="GO:0042800">
    <property type="term" value="F:histone H3K4 methyltransferase activity"/>
    <property type="evidence" value="ECO:0007669"/>
    <property type="project" value="TreeGrafter"/>
</dbReference>
<feature type="compositionally biased region" description="Basic and acidic residues" evidence="3">
    <location>
        <begin position="140"/>
        <end position="156"/>
    </location>
</feature>
<accession>A0A3B3TCE2</accession>
<evidence type="ECO:0000256" key="1">
    <source>
        <dbReference type="ARBA" id="ARBA00004123"/>
    </source>
</evidence>
<feature type="compositionally biased region" description="Basic and acidic residues" evidence="3">
    <location>
        <begin position="13"/>
        <end position="23"/>
    </location>
</feature>
<feature type="compositionally biased region" description="Polar residues" evidence="3">
    <location>
        <begin position="157"/>
        <end position="181"/>
    </location>
</feature>
<dbReference type="Ensembl" id="ENSPKIT00000021357.1">
    <property type="protein sequence ID" value="ENSPKIP00000040338.1"/>
    <property type="gene ID" value="ENSPKIG00000017335.1"/>
</dbReference>
<organism evidence="4 5">
    <name type="scientific">Paramormyrops kingsleyae</name>
    <dbReference type="NCBI Taxonomy" id="1676925"/>
    <lineage>
        <taxon>Eukaryota</taxon>
        <taxon>Metazoa</taxon>
        <taxon>Chordata</taxon>
        <taxon>Craniata</taxon>
        <taxon>Vertebrata</taxon>
        <taxon>Euteleostomi</taxon>
        <taxon>Actinopterygii</taxon>
        <taxon>Neopterygii</taxon>
        <taxon>Teleostei</taxon>
        <taxon>Osteoglossocephala</taxon>
        <taxon>Osteoglossomorpha</taxon>
        <taxon>Osteoglossiformes</taxon>
        <taxon>Mormyridae</taxon>
        <taxon>Paramormyrops</taxon>
    </lineage>
</organism>
<dbReference type="GeneTree" id="ENSGT00940000158784"/>
<feature type="region of interest" description="Disordered" evidence="3">
    <location>
        <begin position="811"/>
        <end position="839"/>
    </location>
</feature>
<feature type="region of interest" description="Disordered" evidence="3">
    <location>
        <begin position="1143"/>
        <end position="1172"/>
    </location>
</feature>
<dbReference type="GO" id="GO:0005654">
    <property type="term" value="C:nucleoplasm"/>
    <property type="evidence" value="ECO:0007669"/>
    <property type="project" value="TreeGrafter"/>
</dbReference>
<feature type="region of interest" description="Disordered" evidence="3">
    <location>
        <begin position="630"/>
        <end position="651"/>
    </location>
</feature>
<evidence type="ECO:0000256" key="2">
    <source>
        <dbReference type="ARBA" id="ARBA00023242"/>
    </source>
</evidence>
<dbReference type="GO" id="GO:0003677">
    <property type="term" value="F:DNA binding"/>
    <property type="evidence" value="ECO:0007669"/>
    <property type="project" value="InterPro"/>
</dbReference>
<feature type="region of interest" description="Disordered" evidence="3">
    <location>
        <begin position="1056"/>
        <end position="1075"/>
    </location>
</feature>
<sequence>MEQRELASSARLKAGEADRHPSRSEAILADLPKNLGGPLHTIESGLSMAGKNVQLKEGVEFRGSKLDSGKWSHDGLEEQEFSIKEANFSEGSLKLKIQTTKRAKKPPKSLENFICPPEIRITIKQSGEHKMTKQCKSSKVAKEEGKIHKKMVDLKKLNQNTRDPQLDSTKSQAPSGSSPENRTGVGPTGEMSNVAENILPDLINTHTKSQQKKVASNPSSGFCVTGSPCQITHSFIPTSPPRKEAQKTDNSLMRLAPDKKDKGLREVSEQVFGNIKRKYERKVSSYNFDVVEGKMAKSISEDSVKERRINESDYSELSLGDAECNEKSIMLSVYAPVQTDESKGHAGRRRQYQQSVKDAVISEDLREAPELAKKRDKESKVPNKIGSWAAKVTDNHKPETKMAGTVSGMVNTSKIRLRKNGIGRSNARTASDEQGDKKSRKLQAEEMSCTKLKESSHQNAPELPSAYPITPSSPLYTNVGSLTVIAPLKKSRGRPKKQPLLTVETIHEETSDSPVNPVTKETSHTQKKRRRKQSLAKFVKMGHDSLSHTNQVKEMKANKVAKINKSTSNKTKSVEMKRILNEILSCHKNNLFLKSMAPTSHAVSTVASTIEARLGKQINISKRGTIYIGKKRGRKPRPGVQVQSDQDKMRNKQLSSCSFENITVPSKPWSLVQISPKAIQLNSAQTVGASGTGCTSYLFNQGTNTQEVRTMPNLQAVSGLPMKTPKTSNWKRSPPQLMTNSPSHLSEVVSLKEVTLSPVSESHSEETIPSDSGIGTDNNSTSDQAEKGSVCRRRYSFDFCSLEPSEVVAADSANKSRRGHWHNKNGTAPSIETPLSPDNMKKQKHWRKRKGVQRHNDLQFLVDLEELISKFQMFHISHHSYRLYCENLYPSTYQIHYDQYYPVPCFPYDQLHQFRKNLEMKSKKRRGKPGKTDEFVTKTPFIHGFGYPFPSSNFYAPYTMPCTSMPVATTMMNLGYYGQYPAPLYIPHTFGTTTPPFSRPVVPASQFHSGAHLKFTPGSKHRFGTHQLPITKMDSVQPLLMVPKGGADNLPNVRHHKRKHKHKHKHNENQLSSCHNEDLGGLYRRTMKPTFLSHISKRLRVLENEHNDPKQKDKQQNPETTHTLQRSSQNIFQANTFYKSSLPQSKQWKLPQQPGQPMHEIQSVSKCRHTDSIQSRQDFSSDLFERLQFSREGISNKRRSLESHGVYTEQSPLFRNGQRERTQLSLPLLEEIHSAPMKKTFNRKRNEEIHCSMRNACKILSTKKNLDHVNKILKAKRLQRQAKTGNNVVKQRRGRPRKQPSLIDEEPVRQMPVLEKCVDLPGKKCLRQQPEFFSQDTIDSVVRTGRLKIQPQPGQPEDPWEEVQAKRLRWCQGSEKEAGFSTGKKRANLCSLPSSHLSLHFTP</sequence>
<evidence type="ECO:0000313" key="4">
    <source>
        <dbReference type="Ensembl" id="ENSPKIP00000040330.1"/>
    </source>
</evidence>
<dbReference type="Ensembl" id="ENSPKIT00000021349.1">
    <property type="protein sequence ID" value="ENSPKIP00000040330.1"/>
    <property type="gene ID" value="ENSPKIG00000017335.1"/>
</dbReference>